<reference evidence="8 9" key="1">
    <citation type="journal article" date="2011" name="Proc. Natl. Acad. Sci. U.S.A.">
        <title>Evolutionary erosion of yeast sex chromosomes by mating-type switching accidents.</title>
        <authorList>
            <person name="Gordon J.L."/>
            <person name="Armisen D."/>
            <person name="Proux-Wera E."/>
            <person name="Oheigeartaigh S.S."/>
            <person name="Byrne K.P."/>
            <person name="Wolfe K.H."/>
        </authorList>
    </citation>
    <scope>NUCLEOTIDE SEQUENCE [LARGE SCALE GENOMIC DNA]</scope>
    <source>
        <strain evidence="9">ATCC 34711 / CBS 6284 / DSM 70876 / NBRC 10599 / NRRL Y-10934 / UCD 77-7</strain>
    </source>
</reference>
<feature type="compositionally biased region" description="Polar residues" evidence="6">
    <location>
        <begin position="221"/>
        <end position="238"/>
    </location>
</feature>
<dbReference type="PANTHER" id="PTHR45776">
    <property type="entry name" value="MIP04163P"/>
    <property type="match status" value="1"/>
</dbReference>
<evidence type="ECO:0000313" key="9">
    <source>
        <dbReference type="Proteomes" id="UP000002866"/>
    </source>
</evidence>
<dbReference type="Proteomes" id="UP000002866">
    <property type="component" value="Chromosome 9"/>
</dbReference>
<dbReference type="GeneID" id="14497930"/>
<dbReference type="FunCoup" id="I2H8Q0">
    <property type="interactions" value="941"/>
</dbReference>
<evidence type="ECO:0000259" key="7">
    <source>
        <dbReference type="PROSITE" id="PS50888"/>
    </source>
</evidence>
<keyword evidence="9" id="KW-1185">Reference proteome</keyword>
<dbReference type="PANTHER" id="PTHR45776:SF2">
    <property type="entry name" value="MIP04163P"/>
    <property type="match status" value="1"/>
</dbReference>
<keyword evidence="5" id="KW-0539">Nucleus</keyword>
<dbReference type="Gene3D" id="4.10.280.10">
    <property type="entry name" value="Helix-loop-helix DNA-binding domain"/>
    <property type="match status" value="1"/>
</dbReference>
<dbReference type="PROSITE" id="PS50888">
    <property type="entry name" value="BHLH"/>
    <property type="match status" value="1"/>
</dbReference>
<evidence type="ECO:0000313" key="8">
    <source>
        <dbReference type="EMBL" id="CCH62752.1"/>
    </source>
</evidence>
<proteinExistence type="predicted"/>
<dbReference type="GO" id="GO:0000981">
    <property type="term" value="F:DNA-binding transcription factor activity, RNA polymerase II-specific"/>
    <property type="evidence" value="ECO:0007669"/>
    <property type="project" value="TreeGrafter"/>
</dbReference>
<dbReference type="GO" id="GO:0000978">
    <property type="term" value="F:RNA polymerase II cis-regulatory region sequence-specific DNA binding"/>
    <property type="evidence" value="ECO:0007669"/>
    <property type="project" value="TreeGrafter"/>
</dbReference>
<gene>
    <name evidence="8" type="primary">TBLA0I00930</name>
    <name evidence="8" type="ORF">TBLA_0I00930</name>
</gene>
<dbReference type="HOGENOM" id="CLU_043302_0_0_1"/>
<evidence type="ECO:0000256" key="6">
    <source>
        <dbReference type="SAM" id="MobiDB-lite"/>
    </source>
</evidence>
<accession>I2H8Q0</accession>
<dbReference type="KEGG" id="tbl:TBLA_0I00930"/>
<dbReference type="SMART" id="SM00353">
    <property type="entry name" value="HLH"/>
    <property type="match status" value="1"/>
</dbReference>
<feature type="domain" description="BHLH" evidence="7">
    <location>
        <begin position="247"/>
        <end position="306"/>
    </location>
</feature>
<dbReference type="AlphaFoldDB" id="I2H8Q0"/>
<evidence type="ECO:0000256" key="3">
    <source>
        <dbReference type="ARBA" id="ARBA00023125"/>
    </source>
</evidence>
<keyword evidence="4" id="KW-0804">Transcription</keyword>
<dbReference type="eggNOG" id="KOG1318">
    <property type="taxonomic scope" value="Eukaryota"/>
</dbReference>
<dbReference type="InterPro" id="IPR036638">
    <property type="entry name" value="HLH_DNA-bd_sf"/>
</dbReference>
<keyword evidence="3" id="KW-0238">DNA-binding</keyword>
<organism evidence="8 9">
    <name type="scientific">Henningerozyma blattae (strain ATCC 34711 / CBS 6284 / DSM 70876 / NBRC 10599 / NRRL Y-10934 / UCD 77-7)</name>
    <name type="common">Yeast</name>
    <name type="synonym">Tetrapisispora blattae</name>
    <dbReference type="NCBI Taxonomy" id="1071380"/>
    <lineage>
        <taxon>Eukaryota</taxon>
        <taxon>Fungi</taxon>
        <taxon>Dikarya</taxon>
        <taxon>Ascomycota</taxon>
        <taxon>Saccharomycotina</taxon>
        <taxon>Saccharomycetes</taxon>
        <taxon>Saccharomycetales</taxon>
        <taxon>Saccharomycetaceae</taxon>
        <taxon>Henningerozyma</taxon>
    </lineage>
</organism>
<dbReference type="RefSeq" id="XP_004182271.1">
    <property type="nucleotide sequence ID" value="XM_004182223.1"/>
</dbReference>
<dbReference type="GO" id="GO:0046983">
    <property type="term" value="F:protein dimerization activity"/>
    <property type="evidence" value="ECO:0007669"/>
    <property type="project" value="InterPro"/>
</dbReference>
<evidence type="ECO:0000256" key="4">
    <source>
        <dbReference type="ARBA" id="ARBA00023163"/>
    </source>
</evidence>
<comment type="subcellular location">
    <subcellularLocation>
        <location evidence="1">Nucleus</location>
    </subcellularLocation>
</comment>
<evidence type="ECO:0000256" key="2">
    <source>
        <dbReference type="ARBA" id="ARBA00023015"/>
    </source>
</evidence>
<feature type="region of interest" description="Disordered" evidence="6">
    <location>
        <begin position="21"/>
        <end position="41"/>
    </location>
</feature>
<dbReference type="OrthoDB" id="690068at2759"/>
<evidence type="ECO:0000256" key="5">
    <source>
        <dbReference type="ARBA" id="ARBA00023242"/>
    </source>
</evidence>
<dbReference type="SUPFAM" id="SSF47459">
    <property type="entry name" value="HLH, helix-loop-helix DNA-binding domain"/>
    <property type="match status" value="1"/>
</dbReference>
<evidence type="ECO:0000256" key="1">
    <source>
        <dbReference type="ARBA" id="ARBA00004123"/>
    </source>
</evidence>
<dbReference type="Pfam" id="PF00010">
    <property type="entry name" value="HLH"/>
    <property type="match status" value="1"/>
</dbReference>
<feature type="compositionally biased region" description="Polar residues" evidence="6">
    <location>
        <begin position="27"/>
        <end position="41"/>
    </location>
</feature>
<dbReference type="STRING" id="1071380.I2H8Q0"/>
<dbReference type="InterPro" id="IPR011598">
    <property type="entry name" value="bHLH_dom"/>
</dbReference>
<protein>
    <recommendedName>
        <fullName evidence="7">BHLH domain-containing protein</fullName>
    </recommendedName>
</protein>
<sequence length="415" mass="45954">MGDDAGNQKLLDELLSKLGGNIPLEDLSNSYSEQSPYSEQTPAQMHEQLLYASHRSNSQSNMTEALNSNNPHSFVNTIHDDLYPSLNETLPETNNTMPNNSAMLPLNLDEVLKTENIKANPADDNLVSFLFDLTNQDPPVSLSSSLNSEALSSSLSNSYIMPSQLLDGGHSFEKSLPSGSYLEKLRSPGVYGSPAPIRNASLNNMSSLSTNMGTMNFGDTPPSSGGANGISRTAMSKSMTEDERRKKRKEFHNAVERRRRELIKQKIRELAELIPSTVLNYDEAREKIRPNKTSILNSTVDYVRFLNDILKSQEEQRLRLLQALQGLTLEADAKGGAESAKRQLVDNTLPNVKSNPIVNSNFVKEQFYVDDFSHLDKDLQQFLSGHLGEASDNAQLMADDGQAGLDDFLLDLKKQ</sequence>
<name>I2H8Q0_HENB6</name>
<dbReference type="CDD" id="cd11387">
    <property type="entry name" value="bHLHzip_USF_MITF"/>
    <property type="match status" value="1"/>
</dbReference>
<dbReference type="EMBL" id="HE806324">
    <property type="protein sequence ID" value="CCH62752.1"/>
    <property type="molecule type" value="Genomic_DNA"/>
</dbReference>
<dbReference type="GO" id="GO:0005634">
    <property type="term" value="C:nucleus"/>
    <property type="evidence" value="ECO:0007669"/>
    <property type="project" value="UniProtKB-SubCell"/>
</dbReference>
<feature type="region of interest" description="Disordered" evidence="6">
    <location>
        <begin position="212"/>
        <end position="253"/>
    </location>
</feature>
<keyword evidence="2" id="KW-0805">Transcription regulation</keyword>
<dbReference type="InParanoid" id="I2H8Q0"/>